<protein>
    <submittedName>
        <fullName evidence="3">Proline-rich protein 12</fullName>
    </submittedName>
</protein>
<evidence type="ECO:0000256" key="1">
    <source>
        <dbReference type="SAM" id="MobiDB-lite"/>
    </source>
</evidence>
<evidence type="ECO:0000259" key="2">
    <source>
        <dbReference type="Pfam" id="PF13926"/>
    </source>
</evidence>
<sequence>MKLRNRAKDNENSKRPVDDDNEEDVDDPEVDSDSDPEWGTESEEKNEMFSMKRKSFVPIPLQMQQPPAKLKKIEPITSTSSSNSETPKAGPSGVTQKSPATVVSSSSSDSKQNVVPVTNASTTPGYKLTTQTMTVKNKQGHTVNCDFKVLKMETPVNVTTALVTKPPVTYTSSSSNSSFANGDFLKDISKNNKKNCIWQVDGMNLLQKFVPVNDEKTGKTLYKSSFTYDGLNAMNTSRFQKVQASVVNKIKNETFVEITEVLNPLEVMIKPEPISEESVTSTEPDLVIEKPSPPVLIPKPEPKPDPPYAPSIANYKNTFKDDFLIFLQALISQSLDSAFLRDAYVEYNEKNTEFFIDKIKVIDDVLEAKKYSLMSLPSFPNNERIMYAIHTYPVVEEKQLPAIKMENFNCVVCAEQSMQNNPVYSNMLLELKGEPYERNTLLTVALLVDVDEELKVLRVCTTCSKILKMYSKMCHMKYLIFKQCERAVQKFRDAKKLTDELLDGSEVVNTLLNNEPWVETKLLQIIKDWVTVDDMKRET</sequence>
<reference evidence="3" key="1">
    <citation type="submission" date="2021-05" db="EMBL/GenBank/DDBJ databases">
        <authorList>
            <person name="Alioto T."/>
            <person name="Alioto T."/>
            <person name="Gomez Garrido J."/>
        </authorList>
    </citation>
    <scope>NUCLEOTIDE SEQUENCE</scope>
</reference>
<feature type="region of interest" description="Disordered" evidence="1">
    <location>
        <begin position="1"/>
        <end position="119"/>
    </location>
</feature>
<accession>A0A8D8M2T1</accession>
<name>A0A8D8M2T1_9HEMI</name>
<feature type="compositionally biased region" description="Polar residues" evidence="1">
    <location>
        <begin position="76"/>
        <end position="86"/>
    </location>
</feature>
<evidence type="ECO:0000313" key="3">
    <source>
        <dbReference type="EMBL" id="CAG6616602.1"/>
    </source>
</evidence>
<feature type="compositionally biased region" description="Acidic residues" evidence="1">
    <location>
        <begin position="19"/>
        <end position="41"/>
    </location>
</feature>
<feature type="compositionally biased region" description="Polar residues" evidence="1">
    <location>
        <begin position="93"/>
        <end position="103"/>
    </location>
</feature>
<feature type="domain" description="DUF4211" evidence="2">
    <location>
        <begin position="314"/>
        <end position="441"/>
    </location>
</feature>
<dbReference type="PANTHER" id="PTHR14689">
    <property type="entry name" value="PHORBOL-ESTER_DAG-TYPE DOMAIN-CONTAINING PROTEIN"/>
    <property type="match status" value="1"/>
</dbReference>
<dbReference type="PANTHER" id="PTHR14689:SF0">
    <property type="entry name" value="COILED-COIL DOMAIN-CONTAINING PROTEIN 82"/>
    <property type="match status" value="1"/>
</dbReference>
<dbReference type="GO" id="GO:0005634">
    <property type="term" value="C:nucleus"/>
    <property type="evidence" value="ECO:0007669"/>
    <property type="project" value="TreeGrafter"/>
</dbReference>
<organism evidence="3">
    <name type="scientific">Cacopsylla melanoneura</name>
    <dbReference type="NCBI Taxonomy" id="428564"/>
    <lineage>
        <taxon>Eukaryota</taxon>
        <taxon>Metazoa</taxon>
        <taxon>Ecdysozoa</taxon>
        <taxon>Arthropoda</taxon>
        <taxon>Hexapoda</taxon>
        <taxon>Insecta</taxon>
        <taxon>Pterygota</taxon>
        <taxon>Neoptera</taxon>
        <taxon>Paraneoptera</taxon>
        <taxon>Hemiptera</taxon>
        <taxon>Sternorrhyncha</taxon>
        <taxon>Psylloidea</taxon>
        <taxon>Psyllidae</taxon>
        <taxon>Psyllinae</taxon>
        <taxon>Cacopsylla</taxon>
    </lineage>
</organism>
<dbReference type="Pfam" id="PF13926">
    <property type="entry name" value="DUF4211"/>
    <property type="match status" value="1"/>
</dbReference>
<feature type="compositionally biased region" description="Basic and acidic residues" evidence="1">
    <location>
        <begin position="1"/>
        <end position="18"/>
    </location>
</feature>
<proteinExistence type="predicted"/>
<dbReference type="AlphaFoldDB" id="A0A8D8M2T1"/>
<dbReference type="InterPro" id="IPR025451">
    <property type="entry name" value="DUF4211"/>
</dbReference>
<dbReference type="EMBL" id="HBUF01036314">
    <property type="protein sequence ID" value="CAG6616602.1"/>
    <property type="molecule type" value="Transcribed_RNA"/>
</dbReference>